<comment type="caution">
    <text evidence="5">The sequence shown here is derived from an EMBL/GenBank/DDBJ whole genome shotgun (WGS) entry which is preliminary data.</text>
</comment>
<evidence type="ECO:0000256" key="3">
    <source>
        <dbReference type="ARBA" id="ARBA00023136"/>
    </source>
</evidence>
<keyword evidence="4" id="KW-0186">Copper</keyword>
<keyword evidence="4" id="KW-0187">Copper transport</keyword>
<feature type="transmembrane region" description="Helical" evidence="4">
    <location>
        <begin position="170"/>
        <end position="186"/>
    </location>
</feature>
<evidence type="ECO:0000256" key="4">
    <source>
        <dbReference type="RuleBase" id="RU367022"/>
    </source>
</evidence>
<dbReference type="RefSeq" id="XP_056518786.1">
    <property type="nucleotide sequence ID" value="XM_056668956.1"/>
</dbReference>
<dbReference type="EMBL" id="JAPQKL010000006">
    <property type="protein sequence ID" value="KAJ5124387.1"/>
    <property type="molecule type" value="Genomic_DNA"/>
</dbReference>
<comment type="subcellular location">
    <subcellularLocation>
        <location evidence="4">Membrane</location>
        <topology evidence="4">Multi-pass membrane protein</topology>
    </subcellularLocation>
</comment>
<protein>
    <recommendedName>
        <fullName evidence="4">Copper transport protein</fullName>
    </recommendedName>
</protein>
<evidence type="ECO:0000256" key="2">
    <source>
        <dbReference type="ARBA" id="ARBA00022989"/>
    </source>
</evidence>
<keyword evidence="4" id="KW-0406">Ion transport</keyword>
<dbReference type="AlphaFoldDB" id="A0A9W9GMV4"/>
<feature type="transmembrane region" description="Helical" evidence="4">
    <location>
        <begin position="144"/>
        <end position="164"/>
    </location>
</feature>
<reference evidence="5" key="2">
    <citation type="journal article" date="2023" name="IMA Fungus">
        <title>Comparative genomic study of the Penicillium genus elucidates a diverse pangenome and 15 lateral gene transfer events.</title>
        <authorList>
            <person name="Petersen C."/>
            <person name="Sorensen T."/>
            <person name="Nielsen M.R."/>
            <person name="Sondergaard T.E."/>
            <person name="Sorensen J.L."/>
            <person name="Fitzpatrick D.A."/>
            <person name="Frisvad J.C."/>
            <person name="Nielsen K.L."/>
        </authorList>
    </citation>
    <scope>NUCLEOTIDE SEQUENCE</scope>
    <source>
        <strain evidence="5">IBT 22155</strain>
    </source>
</reference>
<dbReference type="PANTHER" id="PTHR12483:SF115">
    <property type="entry name" value="COPPER TRANSPORT PROTEIN"/>
    <property type="match status" value="1"/>
</dbReference>
<keyword evidence="2 4" id="KW-1133">Transmembrane helix</keyword>
<keyword evidence="1 4" id="KW-0812">Transmembrane</keyword>
<sequence length="199" mass="21564">MDHSMHMAMGHGDMGHGGMDHGDMDMGGQCNMNMLFNWSSENLCIIFRSWRITGPFSFLFSLVAIVILTAGYEGVRSVTRKYEAAHTQRLGAFVGSYANTGDNEIADPILPNGLVDGSHHTDNQGSPLLVGRENRAALARKGKITLAALYAIQVFYSFFIMLLFMTYNGPVMIAVAVGAFVGYLAFSEGTPASKSVACH</sequence>
<dbReference type="OrthoDB" id="161814at2759"/>
<dbReference type="PANTHER" id="PTHR12483">
    <property type="entry name" value="SOLUTE CARRIER FAMILY 31 COPPER TRANSPORTERS"/>
    <property type="match status" value="1"/>
</dbReference>
<dbReference type="InterPro" id="IPR007274">
    <property type="entry name" value="Cop_transporter"/>
</dbReference>
<dbReference type="GO" id="GO:0016020">
    <property type="term" value="C:membrane"/>
    <property type="evidence" value="ECO:0007669"/>
    <property type="project" value="UniProtKB-SubCell"/>
</dbReference>
<feature type="transmembrane region" description="Helical" evidence="4">
    <location>
        <begin position="52"/>
        <end position="72"/>
    </location>
</feature>
<gene>
    <name evidence="5" type="ORF">N7515_008212</name>
</gene>
<keyword evidence="3 4" id="KW-0472">Membrane</keyword>
<accession>A0A9W9GMV4</accession>
<reference evidence="5" key="1">
    <citation type="submission" date="2022-11" db="EMBL/GenBank/DDBJ databases">
        <authorList>
            <person name="Petersen C."/>
        </authorList>
    </citation>
    <scope>NUCLEOTIDE SEQUENCE</scope>
    <source>
        <strain evidence="5">IBT 22155</strain>
    </source>
</reference>
<keyword evidence="6" id="KW-1185">Reference proteome</keyword>
<evidence type="ECO:0000313" key="5">
    <source>
        <dbReference type="EMBL" id="KAJ5124387.1"/>
    </source>
</evidence>
<proteinExistence type="inferred from homology"/>
<comment type="similarity">
    <text evidence="4">Belongs to the copper transporter (Ctr) (TC 1.A.56) family. SLC31A subfamily.</text>
</comment>
<keyword evidence="4" id="KW-0813">Transport</keyword>
<evidence type="ECO:0000313" key="6">
    <source>
        <dbReference type="Proteomes" id="UP001149079"/>
    </source>
</evidence>
<dbReference type="GO" id="GO:0005375">
    <property type="term" value="F:copper ion transmembrane transporter activity"/>
    <property type="evidence" value="ECO:0007669"/>
    <property type="project" value="UniProtKB-UniRule"/>
</dbReference>
<dbReference type="GeneID" id="81408126"/>
<name>A0A9W9GMV4_9EURO</name>
<dbReference type="Proteomes" id="UP001149079">
    <property type="component" value="Unassembled WGS sequence"/>
</dbReference>
<dbReference type="Pfam" id="PF04145">
    <property type="entry name" value="Ctr"/>
    <property type="match status" value="1"/>
</dbReference>
<evidence type="ECO:0000256" key="1">
    <source>
        <dbReference type="ARBA" id="ARBA00022692"/>
    </source>
</evidence>
<organism evidence="5 6">
    <name type="scientific">Penicillium bovifimosum</name>
    <dbReference type="NCBI Taxonomy" id="126998"/>
    <lineage>
        <taxon>Eukaryota</taxon>
        <taxon>Fungi</taxon>
        <taxon>Dikarya</taxon>
        <taxon>Ascomycota</taxon>
        <taxon>Pezizomycotina</taxon>
        <taxon>Eurotiomycetes</taxon>
        <taxon>Eurotiomycetidae</taxon>
        <taxon>Eurotiales</taxon>
        <taxon>Aspergillaceae</taxon>
        <taxon>Penicillium</taxon>
    </lineage>
</organism>